<comment type="similarity">
    <text evidence="1 4 5">Belongs to the universal ribosomal protein uL15 family.</text>
</comment>
<accession>S5DMC9</accession>
<keyword evidence="3 4" id="KW-0687">Ribonucleoprotein</keyword>
<feature type="region of interest" description="Disordered" evidence="6">
    <location>
        <begin position="1"/>
        <end position="45"/>
    </location>
</feature>
<dbReference type="HAMAP" id="MF_01341">
    <property type="entry name" value="Ribosomal_uL15"/>
    <property type="match status" value="1"/>
</dbReference>
<dbReference type="Pfam" id="PF00828">
    <property type="entry name" value="Ribosomal_L27A"/>
    <property type="match status" value="1"/>
</dbReference>
<dbReference type="Gene3D" id="3.100.10.10">
    <property type="match status" value="1"/>
</dbReference>
<sequence>MKKLRFHHLKPTPGSTKQKLRKGRGEAGKRGKTAGRGTKGTGARKTVPAYFEGGQIPLYRRIPKLRGLKNGPKMSYVVVNVSELEEKNVEGEVTPDSLRELGLTRKKGLVKVLGDGEITKKIDLKIHAISEIAKNKIESAGGTVEIIEE</sequence>
<evidence type="ECO:0000256" key="6">
    <source>
        <dbReference type="SAM" id="MobiDB-lite"/>
    </source>
</evidence>
<dbReference type="PROSITE" id="PS00475">
    <property type="entry name" value="RIBOSOMAL_L15"/>
    <property type="match status" value="1"/>
</dbReference>
<dbReference type="GO" id="GO:0003735">
    <property type="term" value="F:structural constituent of ribosome"/>
    <property type="evidence" value="ECO:0007669"/>
    <property type="project" value="InterPro"/>
</dbReference>
<dbReference type="NCBIfam" id="TIGR01071">
    <property type="entry name" value="rplO_bact"/>
    <property type="match status" value="1"/>
</dbReference>
<dbReference type="InterPro" id="IPR005749">
    <property type="entry name" value="Ribosomal_uL15_bac-type"/>
</dbReference>
<dbReference type="InterPro" id="IPR021131">
    <property type="entry name" value="Ribosomal_uL15/eL18"/>
</dbReference>
<evidence type="ECO:0000259" key="7">
    <source>
        <dbReference type="Pfam" id="PF00828"/>
    </source>
</evidence>
<dbReference type="InterPro" id="IPR036227">
    <property type="entry name" value="Ribosomal_uL15/eL18_sf"/>
</dbReference>
<gene>
    <name evidence="4" type="primary">rplO</name>
</gene>
<dbReference type="SUPFAM" id="SSF52080">
    <property type="entry name" value="Ribosomal proteins L15p and L18e"/>
    <property type="match status" value="1"/>
</dbReference>
<dbReference type="InterPro" id="IPR001196">
    <property type="entry name" value="Ribosomal_uL15_CS"/>
</dbReference>
<evidence type="ECO:0000313" key="8">
    <source>
        <dbReference type="EMBL" id="AGQ20081.1"/>
    </source>
</evidence>
<feature type="domain" description="Large ribosomal subunit protein uL15/eL18" evidence="7">
    <location>
        <begin position="78"/>
        <end position="145"/>
    </location>
</feature>
<reference evidence="8" key="1">
    <citation type="journal article" date="2013" name="Sci. Rep.">
        <title>Metagenomics uncovers a new group of low GC and ultra-small marine Actinobacteria.</title>
        <authorList>
            <person name="Ghai R."/>
            <person name="Mizuno C.M."/>
            <person name="Picazo A."/>
            <person name="Camacho A."/>
            <person name="Rodriguez-Valera F."/>
        </authorList>
    </citation>
    <scope>NUCLEOTIDE SEQUENCE</scope>
</reference>
<dbReference type="PANTHER" id="PTHR12934">
    <property type="entry name" value="50S RIBOSOMAL PROTEIN L15"/>
    <property type="match status" value="1"/>
</dbReference>
<comment type="subunit">
    <text evidence="4">Part of the 50S ribosomal subunit.</text>
</comment>
<organism evidence="8">
    <name type="scientific">Candidatus Actinomarina minuta</name>
    <dbReference type="NCBI Taxonomy" id="1389454"/>
    <lineage>
        <taxon>Bacteria</taxon>
        <taxon>Bacillati</taxon>
        <taxon>Actinomycetota</taxon>
        <taxon>Actinomycetes</taxon>
        <taxon>Candidatus Actinomarinidae</taxon>
        <taxon>Candidatus Actinomarinales</taxon>
        <taxon>Candidatus Actinomarineae</taxon>
        <taxon>Candidatus Actinomarinaceae</taxon>
        <taxon>Candidatus Actinomarina</taxon>
    </lineage>
</organism>
<feature type="compositionally biased region" description="Basic residues" evidence="6">
    <location>
        <begin position="1"/>
        <end position="10"/>
    </location>
</feature>
<dbReference type="GO" id="GO:0006412">
    <property type="term" value="P:translation"/>
    <property type="evidence" value="ECO:0007669"/>
    <property type="project" value="UniProtKB-UniRule"/>
</dbReference>
<dbReference type="AlphaFoldDB" id="S5DMC9"/>
<name>S5DMC9_9ACTN</name>
<keyword evidence="2 4" id="KW-0689">Ribosomal protein</keyword>
<dbReference type="GO" id="GO:0019843">
    <property type="term" value="F:rRNA binding"/>
    <property type="evidence" value="ECO:0007669"/>
    <property type="project" value="UniProtKB-UniRule"/>
</dbReference>
<dbReference type="InterPro" id="IPR030878">
    <property type="entry name" value="Ribosomal_uL15"/>
</dbReference>
<comment type="function">
    <text evidence="4">Binds to the 23S rRNA.</text>
</comment>
<dbReference type="GO" id="GO:0022625">
    <property type="term" value="C:cytosolic large ribosomal subunit"/>
    <property type="evidence" value="ECO:0007669"/>
    <property type="project" value="TreeGrafter"/>
</dbReference>
<evidence type="ECO:0000256" key="4">
    <source>
        <dbReference type="HAMAP-Rule" id="MF_01341"/>
    </source>
</evidence>
<keyword evidence="4" id="KW-0699">rRNA-binding</keyword>
<dbReference type="PANTHER" id="PTHR12934:SF11">
    <property type="entry name" value="LARGE RIBOSOMAL SUBUNIT PROTEIN UL15M"/>
    <property type="match status" value="1"/>
</dbReference>
<evidence type="ECO:0000256" key="2">
    <source>
        <dbReference type="ARBA" id="ARBA00022980"/>
    </source>
</evidence>
<dbReference type="EMBL" id="KC811150">
    <property type="protein sequence ID" value="AGQ20081.1"/>
    <property type="molecule type" value="Genomic_DNA"/>
</dbReference>
<evidence type="ECO:0000256" key="3">
    <source>
        <dbReference type="ARBA" id="ARBA00023274"/>
    </source>
</evidence>
<protein>
    <recommendedName>
        <fullName evidence="4">Large ribosomal subunit protein uL15</fullName>
    </recommendedName>
</protein>
<evidence type="ECO:0000256" key="1">
    <source>
        <dbReference type="ARBA" id="ARBA00007320"/>
    </source>
</evidence>
<evidence type="ECO:0000256" key="5">
    <source>
        <dbReference type="RuleBase" id="RU003888"/>
    </source>
</evidence>
<proteinExistence type="inferred from homology"/>
<keyword evidence="4" id="KW-0694">RNA-binding</keyword>